<dbReference type="PIRSF" id="PIRSF015601">
    <property type="entry name" value="MTase_slr0722"/>
    <property type="match status" value="1"/>
</dbReference>
<dbReference type="GO" id="GO:0005737">
    <property type="term" value="C:cytoplasm"/>
    <property type="evidence" value="ECO:0007669"/>
    <property type="project" value="UniProtKB-SubCell"/>
</dbReference>
<protein>
    <recommendedName>
        <fullName evidence="10">Ribosomal RNA small subunit methyltransferase E</fullName>
        <ecNumber evidence="10">2.1.1.193</ecNumber>
    </recommendedName>
</protein>
<dbReference type="RefSeq" id="WP_106381216.1">
    <property type="nucleotide sequence ID" value="NZ_NIGF01000026.1"/>
</dbReference>
<dbReference type="PANTHER" id="PTHR30027:SF3">
    <property type="entry name" value="16S RRNA (URACIL(1498)-N(3))-METHYLTRANSFERASE"/>
    <property type="match status" value="1"/>
</dbReference>
<comment type="function">
    <text evidence="8 10">Specifically methylates the N3 position of the uracil ring of uridine 1498 (m3U1498) in 16S rRNA. Acts on the fully assembled 30S ribosomal subunit.</text>
</comment>
<comment type="caution">
    <text evidence="13">The sequence shown here is derived from an EMBL/GenBank/DDBJ whole genome shotgun (WGS) entry which is preliminary data.</text>
</comment>
<evidence type="ECO:0000256" key="7">
    <source>
        <dbReference type="ARBA" id="ARBA00022691"/>
    </source>
</evidence>
<feature type="domain" description="Ribosomal RNA small subunit methyltransferase E PUA-like" evidence="12">
    <location>
        <begin position="30"/>
        <end position="67"/>
    </location>
</feature>
<dbReference type="GO" id="GO:0070475">
    <property type="term" value="P:rRNA base methylation"/>
    <property type="evidence" value="ECO:0007669"/>
    <property type="project" value="TreeGrafter"/>
</dbReference>
<name>A0A2S8SPB6_9BACT</name>
<dbReference type="PANTHER" id="PTHR30027">
    <property type="entry name" value="RIBOSOMAL RNA SMALL SUBUNIT METHYLTRANSFERASE E"/>
    <property type="match status" value="1"/>
</dbReference>
<dbReference type="GO" id="GO:0070042">
    <property type="term" value="F:rRNA (uridine-N3-)-methyltransferase activity"/>
    <property type="evidence" value="ECO:0007669"/>
    <property type="project" value="TreeGrafter"/>
</dbReference>
<evidence type="ECO:0000256" key="9">
    <source>
        <dbReference type="ARBA" id="ARBA00047944"/>
    </source>
</evidence>
<keyword evidence="14" id="KW-1185">Reference proteome</keyword>
<dbReference type="Pfam" id="PF20260">
    <property type="entry name" value="PUA_4"/>
    <property type="match status" value="1"/>
</dbReference>
<dbReference type="FunCoup" id="A0A2S8SPB6">
    <property type="interactions" value="382"/>
</dbReference>
<dbReference type="Proteomes" id="UP000237684">
    <property type="component" value="Unassembled WGS sequence"/>
</dbReference>
<comment type="catalytic activity">
    <reaction evidence="9 10">
        <text>uridine(1498) in 16S rRNA + S-adenosyl-L-methionine = N(3)-methyluridine(1498) in 16S rRNA + S-adenosyl-L-homocysteine + H(+)</text>
        <dbReference type="Rhea" id="RHEA:42920"/>
        <dbReference type="Rhea" id="RHEA-COMP:10283"/>
        <dbReference type="Rhea" id="RHEA-COMP:10284"/>
        <dbReference type="ChEBI" id="CHEBI:15378"/>
        <dbReference type="ChEBI" id="CHEBI:57856"/>
        <dbReference type="ChEBI" id="CHEBI:59789"/>
        <dbReference type="ChEBI" id="CHEBI:65315"/>
        <dbReference type="ChEBI" id="CHEBI:74502"/>
        <dbReference type="EC" id="2.1.1.193"/>
    </reaction>
</comment>
<dbReference type="Gene3D" id="3.40.1280.10">
    <property type="match status" value="1"/>
</dbReference>
<dbReference type="InterPro" id="IPR015947">
    <property type="entry name" value="PUA-like_sf"/>
</dbReference>
<evidence type="ECO:0000256" key="8">
    <source>
        <dbReference type="ARBA" id="ARBA00025699"/>
    </source>
</evidence>
<evidence type="ECO:0000256" key="4">
    <source>
        <dbReference type="ARBA" id="ARBA00022552"/>
    </source>
</evidence>
<reference evidence="13 14" key="1">
    <citation type="journal article" date="2018" name="Syst. Appl. Microbiol.">
        <title>Abditibacterium utsteinense sp. nov., the first cultivated member of candidate phylum FBP, isolated from ice-free Antarctic soil samples.</title>
        <authorList>
            <person name="Tahon G."/>
            <person name="Tytgat B."/>
            <person name="Lebbe L."/>
            <person name="Carlier A."/>
            <person name="Willems A."/>
        </authorList>
    </citation>
    <scope>NUCLEOTIDE SEQUENCE [LARGE SCALE GENOMIC DNA]</scope>
    <source>
        <strain evidence="13 14">LMG 29911</strain>
    </source>
</reference>
<evidence type="ECO:0000256" key="2">
    <source>
        <dbReference type="ARBA" id="ARBA00005528"/>
    </source>
</evidence>
<dbReference type="InterPro" id="IPR046886">
    <property type="entry name" value="RsmE_MTase_dom"/>
</dbReference>
<accession>A0A2S8SPB6</accession>
<dbReference type="EMBL" id="NIGF01000026">
    <property type="protein sequence ID" value="PQV62637.1"/>
    <property type="molecule type" value="Genomic_DNA"/>
</dbReference>
<keyword evidence="7 10" id="KW-0949">S-adenosyl-L-methionine</keyword>
<evidence type="ECO:0000259" key="11">
    <source>
        <dbReference type="Pfam" id="PF04452"/>
    </source>
</evidence>
<dbReference type="SUPFAM" id="SSF75217">
    <property type="entry name" value="alpha/beta knot"/>
    <property type="match status" value="1"/>
</dbReference>
<dbReference type="InterPro" id="IPR029026">
    <property type="entry name" value="tRNA_m1G_MTases_N"/>
</dbReference>
<evidence type="ECO:0000256" key="6">
    <source>
        <dbReference type="ARBA" id="ARBA00022679"/>
    </source>
</evidence>
<evidence type="ECO:0000313" key="14">
    <source>
        <dbReference type="Proteomes" id="UP000237684"/>
    </source>
</evidence>
<dbReference type="Pfam" id="PF04452">
    <property type="entry name" value="Methyltrans_RNA"/>
    <property type="match status" value="1"/>
</dbReference>
<evidence type="ECO:0000313" key="13">
    <source>
        <dbReference type="EMBL" id="PQV62637.1"/>
    </source>
</evidence>
<organism evidence="13 14">
    <name type="scientific">Abditibacterium utsteinense</name>
    <dbReference type="NCBI Taxonomy" id="1960156"/>
    <lineage>
        <taxon>Bacteria</taxon>
        <taxon>Pseudomonadati</taxon>
        <taxon>Abditibacteriota</taxon>
        <taxon>Abditibacteriia</taxon>
        <taxon>Abditibacteriales</taxon>
        <taxon>Abditibacteriaceae</taxon>
        <taxon>Abditibacterium</taxon>
    </lineage>
</organism>
<evidence type="ECO:0000256" key="1">
    <source>
        <dbReference type="ARBA" id="ARBA00004496"/>
    </source>
</evidence>
<dbReference type="InParanoid" id="A0A2S8SPB6"/>
<proteinExistence type="inferred from homology"/>
<dbReference type="NCBIfam" id="NF008692">
    <property type="entry name" value="PRK11713.1-5"/>
    <property type="match status" value="1"/>
</dbReference>
<evidence type="ECO:0000256" key="3">
    <source>
        <dbReference type="ARBA" id="ARBA00022490"/>
    </source>
</evidence>
<dbReference type="InterPro" id="IPR029028">
    <property type="entry name" value="Alpha/beta_knot_MTases"/>
</dbReference>
<comment type="similarity">
    <text evidence="2 10">Belongs to the RNA methyltransferase RsmE family.</text>
</comment>
<evidence type="ECO:0000256" key="5">
    <source>
        <dbReference type="ARBA" id="ARBA00022603"/>
    </source>
</evidence>
<dbReference type="SUPFAM" id="SSF88697">
    <property type="entry name" value="PUA domain-like"/>
    <property type="match status" value="1"/>
</dbReference>
<dbReference type="OrthoDB" id="9815641at2"/>
<dbReference type="AlphaFoldDB" id="A0A2S8SPB6"/>
<gene>
    <name evidence="13" type="ORF">B1R32_12621</name>
</gene>
<dbReference type="InterPro" id="IPR046887">
    <property type="entry name" value="RsmE_PUA-like"/>
</dbReference>
<evidence type="ECO:0000259" key="12">
    <source>
        <dbReference type="Pfam" id="PF20260"/>
    </source>
</evidence>
<keyword evidence="3 10" id="KW-0963">Cytoplasm</keyword>
<keyword evidence="6 10" id="KW-0808">Transferase</keyword>
<dbReference type="CDD" id="cd18084">
    <property type="entry name" value="RsmE-like"/>
    <property type="match status" value="1"/>
</dbReference>
<dbReference type="NCBIfam" id="TIGR00046">
    <property type="entry name" value="RsmE family RNA methyltransferase"/>
    <property type="match status" value="1"/>
</dbReference>
<dbReference type="InterPro" id="IPR006700">
    <property type="entry name" value="RsmE"/>
</dbReference>
<keyword evidence="5 10" id="KW-0489">Methyltransferase</keyword>
<feature type="domain" description="Ribosomal RNA small subunit methyltransferase E methyltransferase" evidence="11">
    <location>
        <begin position="82"/>
        <end position="255"/>
    </location>
</feature>
<comment type="subcellular location">
    <subcellularLocation>
        <location evidence="1 10">Cytoplasm</location>
    </subcellularLocation>
</comment>
<dbReference type="EC" id="2.1.1.193" evidence="10"/>
<sequence length="262" mass="29194">MPRLYLAPETLENALTGDEFELDAEISKKLVKVLRMAPGETFVAFNGFGREWECALTSVENEGKARAKAVLIKERDVENLRRVHLSVAQAVPKGDKMDFVLQKGTELGVMEFWPFDAERSVSRLDMDEDGERAAMRTARWRRIVEGACAQCGRADVPIVHSISDLATVVDYGTSGARCFMLDENEETVSLREALQKETPEWDDEVPPRVMVLVGPEGGWSAREREWALRYGAESVSLGKRILRTETAALVAATILSYEAGDL</sequence>
<keyword evidence="4 10" id="KW-0698">rRNA processing</keyword>
<evidence type="ECO:0000256" key="10">
    <source>
        <dbReference type="PIRNR" id="PIRNR015601"/>
    </source>
</evidence>